<feature type="domain" description="HTH cro/C1-type" evidence="2">
    <location>
        <begin position="41"/>
        <end position="92"/>
    </location>
</feature>
<evidence type="ECO:0000259" key="2">
    <source>
        <dbReference type="PROSITE" id="PS50943"/>
    </source>
</evidence>
<dbReference type="STRING" id="418495.SAMN05216215_1003171"/>
<feature type="region of interest" description="Disordered" evidence="1">
    <location>
        <begin position="94"/>
        <end position="114"/>
    </location>
</feature>
<dbReference type="InterPro" id="IPR010982">
    <property type="entry name" value="Lambda_DNA-bd_dom_sf"/>
</dbReference>
<dbReference type="PROSITE" id="PS50943">
    <property type="entry name" value="HTH_CROC1"/>
    <property type="match status" value="1"/>
</dbReference>
<keyword evidence="4" id="KW-1185">Reference proteome</keyword>
<dbReference type="GO" id="GO:0003677">
    <property type="term" value="F:DNA binding"/>
    <property type="evidence" value="ECO:0007669"/>
    <property type="project" value="InterPro"/>
</dbReference>
<reference evidence="4" key="1">
    <citation type="submission" date="2016-10" db="EMBL/GenBank/DDBJ databases">
        <authorList>
            <person name="Varghese N."/>
            <person name="Submissions S."/>
        </authorList>
    </citation>
    <scope>NUCLEOTIDE SEQUENCE [LARGE SCALE GENOMIC DNA]</scope>
    <source>
        <strain evidence="4">CGMCC 4.3530</strain>
    </source>
</reference>
<dbReference type="SUPFAM" id="SSF47413">
    <property type="entry name" value="lambda repressor-like DNA-binding domains"/>
    <property type="match status" value="1"/>
</dbReference>
<proteinExistence type="predicted"/>
<organism evidence="3 4">
    <name type="scientific">Saccharopolyspora shandongensis</name>
    <dbReference type="NCBI Taxonomy" id="418495"/>
    <lineage>
        <taxon>Bacteria</taxon>
        <taxon>Bacillati</taxon>
        <taxon>Actinomycetota</taxon>
        <taxon>Actinomycetes</taxon>
        <taxon>Pseudonocardiales</taxon>
        <taxon>Pseudonocardiaceae</taxon>
        <taxon>Saccharopolyspora</taxon>
    </lineage>
</organism>
<protein>
    <submittedName>
        <fullName evidence="3">Helix-turn-helix</fullName>
    </submittedName>
</protein>
<dbReference type="RefSeq" id="WP_093261448.1">
    <property type="nucleotide sequence ID" value="NZ_FNOK01000003.1"/>
</dbReference>
<dbReference type="Gene3D" id="1.10.260.40">
    <property type="entry name" value="lambda repressor-like DNA-binding domains"/>
    <property type="match status" value="1"/>
</dbReference>
<evidence type="ECO:0000313" key="3">
    <source>
        <dbReference type="EMBL" id="SDW45643.1"/>
    </source>
</evidence>
<dbReference type="CDD" id="cd00093">
    <property type="entry name" value="HTH_XRE"/>
    <property type="match status" value="1"/>
</dbReference>
<dbReference type="EMBL" id="FNOK01000003">
    <property type="protein sequence ID" value="SDW45643.1"/>
    <property type="molecule type" value="Genomic_DNA"/>
</dbReference>
<dbReference type="Proteomes" id="UP000199529">
    <property type="component" value="Unassembled WGS sequence"/>
</dbReference>
<dbReference type="OrthoDB" id="6401124at2"/>
<feature type="compositionally biased region" description="Basic and acidic residues" evidence="1">
    <location>
        <begin position="1"/>
        <end position="14"/>
    </location>
</feature>
<sequence>MTWKKLDQIRRENPITDQEEYDESYAEASLAFELARLVYGLRTDAGLTQTELAKRMGTTQSSVARWESGGSLPTIDLLDRLGQAVGVRLELVASQHDPTGSKDSPSGAVAFGAR</sequence>
<feature type="region of interest" description="Disordered" evidence="1">
    <location>
        <begin position="1"/>
        <end position="22"/>
    </location>
</feature>
<dbReference type="InterPro" id="IPR001387">
    <property type="entry name" value="Cro/C1-type_HTH"/>
</dbReference>
<evidence type="ECO:0000256" key="1">
    <source>
        <dbReference type="SAM" id="MobiDB-lite"/>
    </source>
</evidence>
<dbReference type="Pfam" id="PF01381">
    <property type="entry name" value="HTH_3"/>
    <property type="match status" value="1"/>
</dbReference>
<accession>A0A1H2TNX7</accession>
<dbReference type="SMART" id="SM00530">
    <property type="entry name" value="HTH_XRE"/>
    <property type="match status" value="1"/>
</dbReference>
<dbReference type="AlphaFoldDB" id="A0A1H2TNX7"/>
<evidence type="ECO:0000313" key="4">
    <source>
        <dbReference type="Proteomes" id="UP000199529"/>
    </source>
</evidence>
<name>A0A1H2TNX7_9PSEU</name>
<gene>
    <name evidence="3" type="ORF">SAMN05216215_1003171</name>
</gene>